<dbReference type="InterPro" id="IPR029055">
    <property type="entry name" value="Ntn_hydrolases_N"/>
</dbReference>
<comment type="subunit">
    <text evidence="4">The 26S proteasome consists of a 20S proteasome core and two 19S regulatory subunits. The 20S proteasome core is composed of 28 subunits that are arranged in four stacked rings, resulting in a barrel-shaped structure. The two end rings are each formed by seven alpha subunits, and the two central rings are each formed by seven beta subunits. The catalytic chamber with the active sites is on the inside of the barrel.</text>
</comment>
<keyword evidence="2 5" id="KW-0647">Proteasome</keyword>
<evidence type="ECO:0000256" key="2">
    <source>
        <dbReference type="ARBA" id="ARBA00022942"/>
    </source>
</evidence>
<evidence type="ECO:0000256" key="1">
    <source>
        <dbReference type="ARBA" id="ARBA00022490"/>
    </source>
</evidence>
<dbReference type="PANTHER" id="PTHR32194">
    <property type="entry name" value="METALLOPROTEASE TLDD"/>
    <property type="match status" value="1"/>
</dbReference>
<comment type="similarity">
    <text evidence="5">Belongs to the peptidase T1B family.</text>
</comment>
<reference evidence="6 7" key="2">
    <citation type="journal article" date="2019" name="G3 (Bethesda)">
        <title>Hybrid Assembly of the Genome of the Entomopathogenic Nematode Steinernema carpocapsae Identifies the X-Chromosome.</title>
        <authorList>
            <person name="Serra L."/>
            <person name="Macchietto M."/>
            <person name="Macias-Munoz A."/>
            <person name="McGill C.J."/>
            <person name="Rodriguez I.M."/>
            <person name="Rodriguez B."/>
            <person name="Murad R."/>
            <person name="Mortazavi A."/>
        </authorList>
    </citation>
    <scope>NUCLEOTIDE SEQUENCE [LARGE SCALE GENOMIC DNA]</scope>
    <source>
        <strain evidence="6 7">ALL</strain>
    </source>
</reference>
<dbReference type="Proteomes" id="UP000298663">
    <property type="component" value="Unassembled WGS sequence"/>
</dbReference>
<dbReference type="Gene3D" id="3.60.20.10">
    <property type="entry name" value="Glutamine Phosphoribosylpyrophosphate, subunit 1, domain 1"/>
    <property type="match status" value="1"/>
</dbReference>
<evidence type="ECO:0000313" key="7">
    <source>
        <dbReference type="Proteomes" id="UP000298663"/>
    </source>
</evidence>
<comment type="caution">
    <text evidence="6">The sequence shown here is derived from an EMBL/GenBank/DDBJ whole genome shotgun (WGS) entry which is preliminary data.</text>
</comment>
<evidence type="ECO:0000256" key="5">
    <source>
        <dbReference type="RuleBase" id="RU004203"/>
    </source>
</evidence>
<dbReference type="InterPro" id="IPR001353">
    <property type="entry name" value="Proteasome_sua/b"/>
</dbReference>
<dbReference type="OrthoDB" id="268428at2759"/>
<dbReference type="InterPro" id="IPR023333">
    <property type="entry name" value="Proteasome_suB-type"/>
</dbReference>
<dbReference type="EMBL" id="AZBU02000010">
    <property type="protein sequence ID" value="TKR62265.1"/>
    <property type="molecule type" value="Genomic_DNA"/>
</dbReference>
<dbReference type="InterPro" id="IPR016050">
    <property type="entry name" value="Proteasome_bsu_CS"/>
</dbReference>
<dbReference type="SUPFAM" id="SSF56235">
    <property type="entry name" value="N-terminal nucleophile aminohydrolases (Ntn hydrolases)"/>
    <property type="match status" value="1"/>
</dbReference>
<keyword evidence="1 5" id="KW-0963">Cytoplasm</keyword>
<evidence type="ECO:0000256" key="4">
    <source>
        <dbReference type="ARBA" id="ARBA00026071"/>
    </source>
</evidence>
<name>A0A4V6XVP3_STECR</name>
<gene>
    <name evidence="6" type="ORF">L596_026252</name>
</gene>
<comment type="subunit">
    <text evidence="5">Component of the proteasome complex.</text>
</comment>
<evidence type="ECO:0000313" key="6">
    <source>
        <dbReference type="EMBL" id="TKR62265.1"/>
    </source>
</evidence>
<dbReference type="PANTHER" id="PTHR32194:SF2">
    <property type="entry name" value="PROTEASOME SUBUNIT BETA TYPE-1"/>
    <property type="match status" value="1"/>
</dbReference>
<dbReference type="GO" id="GO:0005737">
    <property type="term" value="C:cytoplasm"/>
    <property type="evidence" value="ECO:0007669"/>
    <property type="project" value="UniProtKB-SubCell"/>
</dbReference>
<keyword evidence="5" id="KW-0539">Nucleus</keyword>
<dbReference type="AlphaFoldDB" id="A0A4V6XVP3"/>
<keyword evidence="7" id="KW-1185">Reference proteome</keyword>
<dbReference type="GO" id="GO:0005839">
    <property type="term" value="C:proteasome core complex"/>
    <property type="evidence" value="ECO:0007669"/>
    <property type="project" value="InterPro"/>
</dbReference>
<evidence type="ECO:0000256" key="3">
    <source>
        <dbReference type="ARBA" id="ARBA00024953"/>
    </source>
</evidence>
<dbReference type="STRING" id="34508.A0A4V6XVP3"/>
<comment type="subcellular location">
    <subcellularLocation>
        <location evidence="5">Cytoplasm</location>
    </subcellularLocation>
    <subcellularLocation>
        <location evidence="5">Nucleus</location>
    </subcellularLocation>
</comment>
<accession>A0A4V6XVP3</accession>
<comment type="function">
    <text evidence="5">Component of the proteasome, a multicatalytic proteinase complex which is characterized by its ability to cleave peptides with Arg, Phe, Tyr, Leu, and Glu adjacent to the leaving group at neutral or slightly basic pH. The proteasome has an ATP-dependent proteolytic activity.</text>
</comment>
<proteinExistence type="inferred from homology"/>
<protein>
    <recommendedName>
        <fullName evidence="5">Proteasome subunit beta</fullName>
    </recommendedName>
</protein>
<dbReference type="GO" id="GO:0051603">
    <property type="term" value="P:proteolysis involved in protein catabolic process"/>
    <property type="evidence" value="ECO:0007669"/>
    <property type="project" value="InterPro"/>
</dbReference>
<dbReference type="GO" id="GO:0005634">
    <property type="term" value="C:nucleus"/>
    <property type="evidence" value="ECO:0007669"/>
    <property type="project" value="UniProtKB-SubCell"/>
</dbReference>
<dbReference type="Pfam" id="PF00227">
    <property type="entry name" value="Proteasome"/>
    <property type="match status" value="1"/>
</dbReference>
<reference evidence="6 7" key="1">
    <citation type="journal article" date="2015" name="Genome Biol.">
        <title>Comparative genomics of Steinernema reveals deeply conserved gene regulatory networks.</title>
        <authorList>
            <person name="Dillman A.R."/>
            <person name="Macchietto M."/>
            <person name="Porter C.F."/>
            <person name="Rogers A."/>
            <person name="Williams B."/>
            <person name="Antoshechkin I."/>
            <person name="Lee M.M."/>
            <person name="Goodwin Z."/>
            <person name="Lu X."/>
            <person name="Lewis E.E."/>
            <person name="Goodrich-Blair H."/>
            <person name="Stock S.P."/>
            <person name="Adams B.J."/>
            <person name="Sternberg P.W."/>
            <person name="Mortazavi A."/>
        </authorList>
    </citation>
    <scope>NUCLEOTIDE SEQUENCE [LARGE SCALE GENOMIC DNA]</scope>
    <source>
        <strain evidence="6 7">ALL</strain>
    </source>
</reference>
<sequence>MAAPLNFIVGIACDNFVLMAADKCDFADGAVTLTQNQDKGFRLGEKTHMFCSGSPGDVANFGGLAVSSLQQNKFRFGYELKPKAAHHFLQKTVADNLRSGNAWKVDAVIGGFNEVENKAFLGTIDQYGAGVAEQSYVFQGFSGRFCYSIMDELYRKDMNEEQAMEVLQKCLSQAKTRFVASLPNFSVVKIDRSGVKQVADVDV</sequence>
<comment type="function">
    <text evidence="3">Non-catalytic component of the proteasome, a multicatalytic proteinase complex which is characterized by its ability to cleave peptides with Arg, Phe, Tyr, Leu, and Glu adjacent to the leaving group at neutral or slightly basic pH. The proteasome has an ATP-dependent proteolytic activity.</text>
</comment>
<dbReference type="PROSITE" id="PS00854">
    <property type="entry name" value="PROTEASOME_BETA_1"/>
    <property type="match status" value="1"/>
</dbReference>
<organism evidence="6 7">
    <name type="scientific">Steinernema carpocapsae</name>
    <name type="common">Entomopathogenic nematode</name>
    <dbReference type="NCBI Taxonomy" id="34508"/>
    <lineage>
        <taxon>Eukaryota</taxon>
        <taxon>Metazoa</taxon>
        <taxon>Ecdysozoa</taxon>
        <taxon>Nematoda</taxon>
        <taxon>Chromadorea</taxon>
        <taxon>Rhabditida</taxon>
        <taxon>Tylenchina</taxon>
        <taxon>Panagrolaimomorpha</taxon>
        <taxon>Strongyloidoidea</taxon>
        <taxon>Steinernematidae</taxon>
        <taxon>Steinernema</taxon>
    </lineage>
</organism>